<evidence type="ECO:0000256" key="4">
    <source>
        <dbReference type="SAM" id="MobiDB-lite"/>
    </source>
</evidence>
<organism evidence="5">
    <name type="scientific">Fagus sylvatica</name>
    <name type="common">Beechnut</name>
    <dbReference type="NCBI Taxonomy" id="28930"/>
    <lineage>
        <taxon>Eukaryota</taxon>
        <taxon>Viridiplantae</taxon>
        <taxon>Streptophyta</taxon>
        <taxon>Embryophyta</taxon>
        <taxon>Tracheophyta</taxon>
        <taxon>Spermatophyta</taxon>
        <taxon>Magnoliopsida</taxon>
        <taxon>eudicotyledons</taxon>
        <taxon>Gunneridae</taxon>
        <taxon>Pentapetalae</taxon>
        <taxon>rosids</taxon>
        <taxon>fabids</taxon>
        <taxon>Fagales</taxon>
        <taxon>Fagaceae</taxon>
        <taxon>Fagus</taxon>
    </lineage>
</organism>
<name>A0A2N9GVR1_FAGSY</name>
<evidence type="ECO:0008006" key="6">
    <source>
        <dbReference type="Google" id="ProtNLM"/>
    </source>
</evidence>
<evidence type="ECO:0000256" key="3">
    <source>
        <dbReference type="ARBA" id="ARBA00038401"/>
    </source>
</evidence>
<dbReference type="InterPro" id="IPR011989">
    <property type="entry name" value="ARM-like"/>
</dbReference>
<evidence type="ECO:0000256" key="1">
    <source>
        <dbReference type="ARBA" id="ARBA00004123"/>
    </source>
</evidence>
<feature type="compositionally biased region" description="Acidic residues" evidence="4">
    <location>
        <begin position="13"/>
        <end position="24"/>
    </location>
</feature>
<feature type="compositionally biased region" description="Low complexity" evidence="4">
    <location>
        <begin position="1"/>
        <end position="12"/>
    </location>
</feature>
<evidence type="ECO:0000313" key="5">
    <source>
        <dbReference type="EMBL" id="SPD03598.1"/>
    </source>
</evidence>
<dbReference type="Gene3D" id="1.25.10.10">
    <property type="entry name" value="Leucine-rich Repeat Variant"/>
    <property type="match status" value="1"/>
</dbReference>
<dbReference type="SUPFAM" id="SSF48371">
    <property type="entry name" value="ARM repeat"/>
    <property type="match status" value="1"/>
</dbReference>
<comment type="similarity">
    <text evidence="3">Belongs to the SAAL1 family.</text>
</comment>
<keyword evidence="2" id="KW-0539">Nucleus</keyword>
<dbReference type="PANTHER" id="PTHR23424:SF23">
    <property type="entry name" value="PROTEIN SAAL1"/>
    <property type="match status" value="1"/>
</dbReference>
<comment type="subcellular location">
    <subcellularLocation>
        <location evidence="1">Nucleus</location>
    </subcellularLocation>
</comment>
<feature type="region of interest" description="Disordered" evidence="4">
    <location>
        <begin position="1"/>
        <end position="30"/>
    </location>
</feature>
<dbReference type="EMBL" id="OIVN01002435">
    <property type="protein sequence ID" value="SPD03598.1"/>
    <property type="molecule type" value="Genomic_DNA"/>
</dbReference>
<evidence type="ECO:0000256" key="2">
    <source>
        <dbReference type="ARBA" id="ARBA00023242"/>
    </source>
</evidence>
<dbReference type="GO" id="GO:0005634">
    <property type="term" value="C:nucleus"/>
    <property type="evidence" value="ECO:0007669"/>
    <property type="project" value="UniProtKB-SubCell"/>
</dbReference>
<accession>A0A2N9GVR1</accession>
<dbReference type="AlphaFoldDB" id="A0A2N9GVR1"/>
<dbReference type="InterPro" id="IPR016024">
    <property type="entry name" value="ARM-type_fold"/>
</dbReference>
<dbReference type="InterPro" id="IPR052464">
    <property type="entry name" value="Synovial_Prolif_Regulator"/>
</dbReference>
<proteinExistence type="inferred from homology"/>
<reference evidence="5" key="1">
    <citation type="submission" date="2018-02" db="EMBL/GenBank/DDBJ databases">
        <authorList>
            <person name="Cohen D.B."/>
            <person name="Kent A.D."/>
        </authorList>
    </citation>
    <scope>NUCLEOTIDE SEQUENCE</scope>
</reference>
<gene>
    <name evidence="5" type="ORF">FSB_LOCUS31480</name>
</gene>
<sequence length="525" mass="57470">MALHTEPGQAPLEQEEEEVVEELGDAPAHHPYAPPDELFDISTTVDPSYIISLIRKLLPTDASNDGNSQGFDACVARSDHVEGSAASVSGNGVLNSSDNKAEGMDIVEDCGNARQGGEDEESCHGFDRPGILAGEEVWEECGCILWDLAASKANAELMVQNLILEVLSVNLMVSQSVRVKEICLGIIGNLACHEALLKHIVSTNGLIEIVVDQLFLDDAQCLCEACRQGALAQMAPPPLLKCKVEGEVVGFKSTGLLTLGLQSSECITWAEALQSEHIVSRILWVVENTLNLQLIEKSVGLSLAIIESQPDVLHVLLPPLMKLGLPSLLVNLLTFEMSKLMNERIPDRYSILDVVFRAIEGLSALDGHSQEICSNKELFKLACDMVKLPDKVEGLLDVFPFASDDLEARSALWSIISRVLVQVRENEMNQSSLFQYVSVLVSKSDLIEDDLLDYQLDDFSRGHEGLTTSCTKSNARTTALRRIIGILNQWTASKGSAEENDMKGELPTDDVNINRLLDCCRKYLE</sequence>
<protein>
    <recommendedName>
        <fullName evidence="6">Protein saal1</fullName>
    </recommendedName>
</protein>
<dbReference type="PANTHER" id="PTHR23424">
    <property type="entry name" value="SERUM AMYLOID A"/>
    <property type="match status" value="1"/>
</dbReference>